<feature type="compositionally biased region" description="Basic residues" evidence="1">
    <location>
        <begin position="83"/>
        <end position="93"/>
    </location>
</feature>
<evidence type="ECO:0000256" key="1">
    <source>
        <dbReference type="SAM" id="MobiDB-lite"/>
    </source>
</evidence>
<keyword evidence="3" id="KW-1185">Reference proteome</keyword>
<dbReference type="Proteomes" id="UP001430755">
    <property type="component" value="Unassembled WGS sequence"/>
</dbReference>
<gene>
    <name evidence="2" type="ORF">LPT13_09755</name>
</gene>
<evidence type="ECO:0000313" key="2">
    <source>
        <dbReference type="EMBL" id="MCI2242635.1"/>
    </source>
</evidence>
<sequence>MQTYIAHYRSPNAADTRARGLFEFESDARANTKANLHDARVRMLELFGKDAVGWSIDKVERKPAKAEKTDGQLELDFRAPKPERKRKYKKEYW</sequence>
<proteinExistence type="predicted"/>
<evidence type="ECO:0000313" key="3">
    <source>
        <dbReference type="Proteomes" id="UP001430755"/>
    </source>
</evidence>
<name>A0ABS9WID5_9ACTN</name>
<comment type="caution">
    <text evidence="2">The sequence shown here is derived from an EMBL/GenBank/DDBJ whole genome shotgun (WGS) entry which is preliminary data.</text>
</comment>
<organism evidence="2 3">
    <name type="scientific">Adlercreutzia faecimuris</name>
    <dbReference type="NCBI Taxonomy" id="2897341"/>
    <lineage>
        <taxon>Bacteria</taxon>
        <taxon>Bacillati</taxon>
        <taxon>Actinomycetota</taxon>
        <taxon>Coriobacteriia</taxon>
        <taxon>Eggerthellales</taxon>
        <taxon>Eggerthellaceae</taxon>
        <taxon>Adlercreutzia</taxon>
    </lineage>
</organism>
<dbReference type="EMBL" id="JAJMLW010000003">
    <property type="protein sequence ID" value="MCI2242635.1"/>
    <property type="molecule type" value="Genomic_DNA"/>
</dbReference>
<feature type="region of interest" description="Disordered" evidence="1">
    <location>
        <begin position="61"/>
        <end position="93"/>
    </location>
</feature>
<protein>
    <recommendedName>
        <fullName evidence="4">Site-specific integrase</fullName>
    </recommendedName>
</protein>
<feature type="compositionally biased region" description="Basic and acidic residues" evidence="1">
    <location>
        <begin position="61"/>
        <end position="82"/>
    </location>
</feature>
<dbReference type="RefSeq" id="WP_242166089.1">
    <property type="nucleotide sequence ID" value="NZ_JAJMLW010000003.1"/>
</dbReference>
<reference evidence="2" key="1">
    <citation type="submission" date="2021-11" db="EMBL/GenBank/DDBJ databases">
        <title>A Novel Adlercreutzia Species, isolated from a Allomyrina dichotoma larva feces.</title>
        <authorList>
            <person name="Suh M.K."/>
        </authorList>
    </citation>
    <scope>NUCLEOTIDE SEQUENCE</scope>
    <source>
        <strain evidence="2">JBNU-10</strain>
    </source>
</reference>
<evidence type="ECO:0008006" key="4">
    <source>
        <dbReference type="Google" id="ProtNLM"/>
    </source>
</evidence>
<accession>A0ABS9WID5</accession>